<feature type="compositionally biased region" description="Polar residues" evidence="2">
    <location>
        <begin position="281"/>
        <end position="294"/>
    </location>
</feature>
<feature type="compositionally biased region" description="Polar residues" evidence="2">
    <location>
        <begin position="754"/>
        <end position="766"/>
    </location>
</feature>
<keyword evidence="4" id="KW-1185">Reference proteome</keyword>
<feature type="compositionally biased region" description="Polar residues" evidence="2">
    <location>
        <begin position="247"/>
        <end position="256"/>
    </location>
</feature>
<feature type="region of interest" description="Disordered" evidence="2">
    <location>
        <begin position="83"/>
        <end position="108"/>
    </location>
</feature>
<evidence type="ECO:0000256" key="1">
    <source>
        <dbReference type="ARBA" id="ARBA00022737"/>
    </source>
</evidence>
<dbReference type="STRING" id="133412.A0A1R1XY22"/>
<dbReference type="AlphaFoldDB" id="A0A1R1XY22"/>
<feature type="compositionally biased region" description="Basic residues" evidence="2">
    <location>
        <begin position="767"/>
        <end position="780"/>
    </location>
</feature>
<evidence type="ECO:0000313" key="3">
    <source>
        <dbReference type="EMBL" id="OMJ19582.1"/>
    </source>
</evidence>
<sequence>MYQVDSESKNESINNIKSMKRLQAPRGPRPESRSKNQIPLNASSPTSNHFNSSTDSGIQLQDTASFQDKLDLGFDLHAQAFPTPATANQSNSPSYSLPPVPSNSSPHILAIDTSDEHSISPNLLSNKNVKYNNNISPSRSLKDSAISDYEYISEQEFSETNGFSSYKKNLNYSPNDPSTLTANEFIRASTGNHKNSTPVNLSDNSFTFDSGKDSLNSDSISSSFEKSSLEYKSQNKLIHASSFSTTKTDINNQKDSNPMFIAGSNPSSISSVESEKESGSAPITSNNSVPSVDQSRGYDSDFASNSLNPVILRKHKNSSQNDLNVHSMLFRKSMYNLSSTSLSRASMGNTIRSNRVSKTLLDTGSAMNMYREAALKTNDESIQLEYAKYLLSSIEVIKADLDPLNDPGSLSRPMTSFSISPSVSRGNFDSNLSPSQSVSSLQIKSVEYESSDENKTKLVNEAVYWIKLLQKKGNPEASYILGTWLEEGKYGIVPDKSKAYRLYMHSAKCHHAKSAFKVAEYYEQKNSNSRAISYYKVSAALSNSSANYRMATCLLRGELGMRQNLKTALIYLRRAAELADESCPDGAYVLALIYLNEYPEKRIYESIFGDNEEAHKLLDKAAHLGMPEAQHKLGYLFEFGEHDFPANPYASVMYYRMAADSGFALSQMALSGWYLSGAPGVLEQSDNFAFDWCSRAAEQGLSRAQFGMGYYYDIGIGVERDSEKALQWYRQAANNGSVEAKERLEKADFNNSGNISAANLRKQLTVSRKKNGPKPKRAQSKSKEKSGDKEKEMCTIM</sequence>
<feature type="compositionally biased region" description="Polar residues" evidence="2">
    <location>
        <begin position="35"/>
        <end position="60"/>
    </location>
</feature>
<keyword evidence="1" id="KW-0677">Repeat</keyword>
<protein>
    <submittedName>
        <fullName evidence="3">Chitin synthase regulatory factor 3</fullName>
    </submittedName>
</protein>
<dbReference type="PANTHER" id="PTHR46430:SF1">
    <property type="entry name" value="CHITIN SYNTHASE REGULATOR SKT5-RELATED"/>
    <property type="match status" value="1"/>
</dbReference>
<feature type="compositionally biased region" description="Basic and acidic residues" evidence="2">
    <location>
        <begin position="1"/>
        <end position="10"/>
    </location>
</feature>
<dbReference type="Pfam" id="PF08238">
    <property type="entry name" value="Sel1"/>
    <property type="match status" value="6"/>
</dbReference>
<evidence type="ECO:0000256" key="2">
    <source>
        <dbReference type="SAM" id="MobiDB-lite"/>
    </source>
</evidence>
<dbReference type="OrthoDB" id="272077at2759"/>
<dbReference type="InterPro" id="IPR051726">
    <property type="entry name" value="Chitin_Synth_Reg"/>
</dbReference>
<dbReference type="InterPro" id="IPR006597">
    <property type="entry name" value="Sel1-like"/>
</dbReference>
<evidence type="ECO:0000313" key="4">
    <source>
        <dbReference type="Proteomes" id="UP000187283"/>
    </source>
</evidence>
<feature type="region of interest" description="Disordered" evidence="2">
    <location>
        <begin position="1"/>
        <end position="60"/>
    </location>
</feature>
<gene>
    <name evidence="3" type="ORF">AYI70_g4625</name>
</gene>
<reference evidence="3 4" key="1">
    <citation type="submission" date="2017-01" db="EMBL/GenBank/DDBJ databases">
        <authorList>
            <person name="Mah S.A."/>
            <person name="Swanson W.J."/>
            <person name="Moy G.W."/>
            <person name="Vacquier V.D."/>
        </authorList>
    </citation>
    <scope>NUCLEOTIDE SEQUENCE [LARGE SCALE GENOMIC DNA]</scope>
    <source>
        <strain evidence="3 4">GSMNP</strain>
    </source>
</reference>
<dbReference type="PANTHER" id="PTHR46430">
    <property type="entry name" value="PROTEIN SKT5-RELATED"/>
    <property type="match status" value="1"/>
</dbReference>
<dbReference type="Gene3D" id="1.25.40.10">
    <property type="entry name" value="Tetratricopeptide repeat domain"/>
    <property type="match status" value="2"/>
</dbReference>
<dbReference type="SMART" id="SM00671">
    <property type="entry name" value="SEL1"/>
    <property type="match status" value="7"/>
</dbReference>
<dbReference type="SUPFAM" id="SSF81901">
    <property type="entry name" value="HCP-like"/>
    <property type="match status" value="2"/>
</dbReference>
<dbReference type="InterPro" id="IPR011990">
    <property type="entry name" value="TPR-like_helical_dom_sf"/>
</dbReference>
<dbReference type="Proteomes" id="UP000187283">
    <property type="component" value="Unassembled WGS sequence"/>
</dbReference>
<feature type="compositionally biased region" description="Polar residues" evidence="2">
    <location>
        <begin position="85"/>
        <end position="95"/>
    </location>
</feature>
<name>A0A1R1XY22_9FUNG</name>
<organism evidence="3 4">
    <name type="scientific">Smittium culicis</name>
    <dbReference type="NCBI Taxonomy" id="133412"/>
    <lineage>
        <taxon>Eukaryota</taxon>
        <taxon>Fungi</taxon>
        <taxon>Fungi incertae sedis</taxon>
        <taxon>Zoopagomycota</taxon>
        <taxon>Kickxellomycotina</taxon>
        <taxon>Harpellomycetes</taxon>
        <taxon>Harpellales</taxon>
        <taxon>Legeriomycetaceae</taxon>
        <taxon>Smittium</taxon>
    </lineage>
</organism>
<feature type="region of interest" description="Disordered" evidence="2">
    <location>
        <begin position="247"/>
        <end position="299"/>
    </location>
</feature>
<comment type="caution">
    <text evidence="3">The sequence shown here is derived from an EMBL/GenBank/DDBJ whole genome shotgun (WGS) entry which is preliminary data.</text>
</comment>
<proteinExistence type="predicted"/>
<feature type="compositionally biased region" description="Basic and acidic residues" evidence="2">
    <location>
        <begin position="781"/>
        <end position="797"/>
    </location>
</feature>
<accession>A0A1R1XY22</accession>
<feature type="region of interest" description="Disordered" evidence="2">
    <location>
        <begin position="754"/>
        <end position="797"/>
    </location>
</feature>
<dbReference type="EMBL" id="LSSN01001448">
    <property type="protein sequence ID" value="OMJ19582.1"/>
    <property type="molecule type" value="Genomic_DNA"/>
</dbReference>